<evidence type="ECO:0000256" key="4">
    <source>
        <dbReference type="ARBA" id="ARBA00038388"/>
    </source>
</evidence>
<protein>
    <submittedName>
        <fullName evidence="6">ABC transporter ATP-binding protein</fullName>
    </submittedName>
</protein>
<evidence type="ECO:0000256" key="3">
    <source>
        <dbReference type="ARBA" id="ARBA00022840"/>
    </source>
</evidence>
<organism evidence="6 7">
    <name type="scientific">Fibrella aquatilis</name>
    <dbReference type="NCBI Taxonomy" id="2817059"/>
    <lineage>
        <taxon>Bacteria</taxon>
        <taxon>Pseudomonadati</taxon>
        <taxon>Bacteroidota</taxon>
        <taxon>Cytophagia</taxon>
        <taxon>Cytophagales</taxon>
        <taxon>Spirosomataceae</taxon>
        <taxon>Fibrella</taxon>
    </lineage>
</organism>
<keyword evidence="3 6" id="KW-0067">ATP-binding</keyword>
<dbReference type="GO" id="GO:0022857">
    <property type="term" value="F:transmembrane transporter activity"/>
    <property type="evidence" value="ECO:0007669"/>
    <property type="project" value="TreeGrafter"/>
</dbReference>
<evidence type="ECO:0000256" key="2">
    <source>
        <dbReference type="ARBA" id="ARBA00022741"/>
    </source>
</evidence>
<accession>A0A939G8V8</accession>
<dbReference type="Pfam" id="PF00005">
    <property type="entry name" value="ABC_tran"/>
    <property type="match status" value="1"/>
</dbReference>
<evidence type="ECO:0000256" key="1">
    <source>
        <dbReference type="ARBA" id="ARBA00022448"/>
    </source>
</evidence>
<evidence type="ECO:0000313" key="7">
    <source>
        <dbReference type="Proteomes" id="UP000664795"/>
    </source>
</evidence>
<dbReference type="GO" id="GO:0005524">
    <property type="term" value="F:ATP binding"/>
    <property type="evidence" value="ECO:0007669"/>
    <property type="project" value="UniProtKB-KW"/>
</dbReference>
<dbReference type="GO" id="GO:0098796">
    <property type="term" value="C:membrane protein complex"/>
    <property type="evidence" value="ECO:0007669"/>
    <property type="project" value="UniProtKB-ARBA"/>
</dbReference>
<dbReference type="GO" id="GO:0016887">
    <property type="term" value="F:ATP hydrolysis activity"/>
    <property type="evidence" value="ECO:0007669"/>
    <property type="project" value="InterPro"/>
</dbReference>
<dbReference type="SMART" id="SM00382">
    <property type="entry name" value="AAA"/>
    <property type="match status" value="1"/>
</dbReference>
<dbReference type="PROSITE" id="PS50893">
    <property type="entry name" value="ABC_TRANSPORTER_2"/>
    <property type="match status" value="1"/>
</dbReference>
<dbReference type="AlphaFoldDB" id="A0A939G8V8"/>
<keyword evidence="1" id="KW-0813">Transport</keyword>
<dbReference type="Gene3D" id="3.40.50.300">
    <property type="entry name" value="P-loop containing nucleotide triphosphate hydrolases"/>
    <property type="match status" value="1"/>
</dbReference>
<dbReference type="PROSITE" id="PS00211">
    <property type="entry name" value="ABC_TRANSPORTER_1"/>
    <property type="match status" value="1"/>
</dbReference>
<dbReference type="SUPFAM" id="SSF52540">
    <property type="entry name" value="P-loop containing nucleoside triphosphate hydrolases"/>
    <property type="match status" value="1"/>
</dbReference>
<proteinExistence type="inferred from homology"/>
<keyword evidence="2" id="KW-0547">Nucleotide-binding</keyword>
<name>A0A939G8V8_9BACT</name>
<dbReference type="Proteomes" id="UP000664795">
    <property type="component" value="Unassembled WGS sequence"/>
</dbReference>
<dbReference type="InterPro" id="IPR027417">
    <property type="entry name" value="P-loop_NTPase"/>
</dbReference>
<evidence type="ECO:0000259" key="5">
    <source>
        <dbReference type="PROSITE" id="PS50893"/>
    </source>
</evidence>
<reference evidence="6 7" key="1">
    <citation type="submission" date="2021-03" db="EMBL/GenBank/DDBJ databases">
        <title>Fibrella sp. HMF5036 genome sequencing and assembly.</title>
        <authorList>
            <person name="Kang H."/>
            <person name="Kim H."/>
            <person name="Bae S."/>
            <person name="Joh K."/>
        </authorList>
    </citation>
    <scope>NUCLEOTIDE SEQUENCE [LARGE SCALE GENOMIC DNA]</scope>
    <source>
        <strain evidence="6 7">HMF5036</strain>
    </source>
</reference>
<dbReference type="PANTHER" id="PTHR24220">
    <property type="entry name" value="IMPORT ATP-BINDING PROTEIN"/>
    <property type="match status" value="1"/>
</dbReference>
<dbReference type="PANTHER" id="PTHR24220:SF86">
    <property type="entry name" value="ABC TRANSPORTER ABCH.1"/>
    <property type="match status" value="1"/>
</dbReference>
<evidence type="ECO:0000313" key="6">
    <source>
        <dbReference type="EMBL" id="MBO0931953.1"/>
    </source>
</evidence>
<dbReference type="InterPro" id="IPR015854">
    <property type="entry name" value="ABC_transpr_LolD-like"/>
</dbReference>
<dbReference type="InterPro" id="IPR017911">
    <property type="entry name" value="MacB-like_ATP-bd"/>
</dbReference>
<dbReference type="GO" id="GO:0005886">
    <property type="term" value="C:plasma membrane"/>
    <property type="evidence" value="ECO:0007669"/>
    <property type="project" value="TreeGrafter"/>
</dbReference>
<sequence>MIAELREANKIYDSPAGKFVALNKTTLTINEAELLLIIGPSGSGKTTLLSLIGCLIDPTEGQVWVDGKDVATLSSGQKADLRLNLIGFVFQQFNLLAPLTAEENVAYPLQMQKVPGSEIKKRVAEALEKVNMTEHRRKFPKQLSGGQQQRIAIARALVTNPKLVLCDEPTASLDKDSVDTVMNELRALAKSGKAVAVVTHDPRLTQYADRAVEVKNGMATLIDVQKMTA</sequence>
<keyword evidence="7" id="KW-1185">Reference proteome</keyword>
<gene>
    <name evidence="6" type="ORF">J2I48_13165</name>
</gene>
<dbReference type="InterPro" id="IPR003439">
    <property type="entry name" value="ABC_transporter-like_ATP-bd"/>
</dbReference>
<comment type="similarity">
    <text evidence="4">Belongs to the ABC transporter superfamily. Macrolide exporter (TC 3.A.1.122) family.</text>
</comment>
<dbReference type="FunFam" id="3.40.50.300:FF:000032">
    <property type="entry name" value="Export ABC transporter ATP-binding protein"/>
    <property type="match status" value="1"/>
</dbReference>
<feature type="domain" description="ABC transporter" evidence="5">
    <location>
        <begin position="5"/>
        <end position="229"/>
    </location>
</feature>
<dbReference type="InterPro" id="IPR003593">
    <property type="entry name" value="AAA+_ATPase"/>
</dbReference>
<dbReference type="InterPro" id="IPR017871">
    <property type="entry name" value="ABC_transporter-like_CS"/>
</dbReference>
<dbReference type="RefSeq" id="WP_207335921.1">
    <property type="nucleotide sequence ID" value="NZ_JAFMYU010000009.1"/>
</dbReference>
<dbReference type="CDD" id="cd03255">
    <property type="entry name" value="ABC_MJ0796_LolCDE_FtsE"/>
    <property type="match status" value="1"/>
</dbReference>
<dbReference type="EMBL" id="JAFMYU010000009">
    <property type="protein sequence ID" value="MBO0931953.1"/>
    <property type="molecule type" value="Genomic_DNA"/>
</dbReference>
<comment type="caution">
    <text evidence="6">The sequence shown here is derived from an EMBL/GenBank/DDBJ whole genome shotgun (WGS) entry which is preliminary data.</text>
</comment>